<keyword evidence="4 6" id="KW-0472">Membrane</keyword>
<evidence type="ECO:0000259" key="7">
    <source>
        <dbReference type="Pfam" id="PF20684"/>
    </source>
</evidence>
<dbReference type="PANTHER" id="PTHR33048">
    <property type="entry name" value="PTH11-LIKE INTEGRAL MEMBRANE PROTEIN (AFU_ORTHOLOGUE AFUA_5G11245)"/>
    <property type="match status" value="1"/>
</dbReference>
<name>A0ABR2IEW3_9PEZI</name>
<keyword evidence="3 6" id="KW-1133">Transmembrane helix</keyword>
<reference evidence="8 9" key="1">
    <citation type="journal article" date="2024" name="IMA Fungus">
        <title>Apiospora arundinis, a panoply of carbohydrate-active enzymes and secondary metabolites.</title>
        <authorList>
            <person name="Sorensen T."/>
            <person name="Petersen C."/>
            <person name="Muurmann A.T."/>
            <person name="Christiansen J.V."/>
            <person name="Brundto M.L."/>
            <person name="Overgaard C.K."/>
            <person name="Boysen A.T."/>
            <person name="Wollenberg R.D."/>
            <person name="Larsen T.O."/>
            <person name="Sorensen J.L."/>
            <person name="Nielsen K.L."/>
            <person name="Sondergaard T.E."/>
        </authorList>
    </citation>
    <scope>NUCLEOTIDE SEQUENCE [LARGE SCALE GENOMIC DNA]</scope>
    <source>
        <strain evidence="8 9">AAU 773</strain>
    </source>
</reference>
<evidence type="ECO:0000313" key="9">
    <source>
        <dbReference type="Proteomes" id="UP001390339"/>
    </source>
</evidence>
<dbReference type="Pfam" id="PF20684">
    <property type="entry name" value="Fung_rhodopsin"/>
    <property type="match status" value="1"/>
</dbReference>
<feature type="transmembrane region" description="Helical" evidence="6">
    <location>
        <begin position="96"/>
        <end position="117"/>
    </location>
</feature>
<feature type="transmembrane region" description="Helical" evidence="6">
    <location>
        <begin position="208"/>
        <end position="231"/>
    </location>
</feature>
<comment type="subcellular location">
    <subcellularLocation>
        <location evidence="1">Membrane</location>
        <topology evidence="1">Multi-pass membrane protein</topology>
    </subcellularLocation>
</comment>
<evidence type="ECO:0000256" key="5">
    <source>
        <dbReference type="ARBA" id="ARBA00038359"/>
    </source>
</evidence>
<evidence type="ECO:0000313" key="8">
    <source>
        <dbReference type="EMBL" id="KAK8862074.1"/>
    </source>
</evidence>
<proteinExistence type="inferred from homology"/>
<keyword evidence="9" id="KW-1185">Reference proteome</keyword>
<protein>
    <submittedName>
        <fullName evidence="8">Integral membrane protein</fullName>
    </submittedName>
</protein>
<evidence type="ECO:0000256" key="4">
    <source>
        <dbReference type="ARBA" id="ARBA00023136"/>
    </source>
</evidence>
<evidence type="ECO:0000256" key="6">
    <source>
        <dbReference type="SAM" id="Phobius"/>
    </source>
</evidence>
<accession>A0ABR2IEW3</accession>
<feature type="domain" description="Rhodopsin" evidence="7">
    <location>
        <begin position="42"/>
        <end position="265"/>
    </location>
</feature>
<dbReference type="InterPro" id="IPR052337">
    <property type="entry name" value="SAT4-like"/>
</dbReference>
<comment type="caution">
    <text evidence="8">The sequence shown here is derived from an EMBL/GenBank/DDBJ whole genome shotgun (WGS) entry which is preliminary data.</text>
</comment>
<feature type="transmembrane region" description="Helical" evidence="6">
    <location>
        <begin position="124"/>
        <end position="146"/>
    </location>
</feature>
<dbReference type="InterPro" id="IPR049326">
    <property type="entry name" value="Rhodopsin_dom_fungi"/>
</dbReference>
<evidence type="ECO:0000256" key="1">
    <source>
        <dbReference type="ARBA" id="ARBA00004141"/>
    </source>
</evidence>
<dbReference type="EMBL" id="JAPCWZ010000005">
    <property type="protein sequence ID" value="KAK8862074.1"/>
    <property type="molecule type" value="Genomic_DNA"/>
</dbReference>
<dbReference type="PANTHER" id="PTHR33048:SF47">
    <property type="entry name" value="INTEGRAL MEMBRANE PROTEIN-RELATED"/>
    <property type="match status" value="1"/>
</dbReference>
<keyword evidence="2 6" id="KW-0812">Transmembrane</keyword>
<feature type="transmembrane region" description="Helical" evidence="6">
    <location>
        <begin position="174"/>
        <end position="196"/>
    </location>
</feature>
<evidence type="ECO:0000256" key="2">
    <source>
        <dbReference type="ARBA" id="ARBA00022692"/>
    </source>
</evidence>
<organism evidence="8 9">
    <name type="scientific">Apiospora arundinis</name>
    <dbReference type="NCBI Taxonomy" id="335852"/>
    <lineage>
        <taxon>Eukaryota</taxon>
        <taxon>Fungi</taxon>
        <taxon>Dikarya</taxon>
        <taxon>Ascomycota</taxon>
        <taxon>Pezizomycotina</taxon>
        <taxon>Sordariomycetes</taxon>
        <taxon>Xylariomycetidae</taxon>
        <taxon>Amphisphaeriales</taxon>
        <taxon>Apiosporaceae</taxon>
        <taxon>Apiospora</taxon>
    </lineage>
</organism>
<feature type="transmembrane region" description="Helical" evidence="6">
    <location>
        <begin position="57"/>
        <end position="76"/>
    </location>
</feature>
<feature type="transmembrane region" description="Helical" evidence="6">
    <location>
        <begin position="251"/>
        <end position="271"/>
    </location>
</feature>
<evidence type="ECO:0000256" key="3">
    <source>
        <dbReference type="ARBA" id="ARBA00022989"/>
    </source>
</evidence>
<feature type="transmembrane region" description="Helical" evidence="6">
    <location>
        <begin position="23"/>
        <end position="45"/>
    </location>
</feature>
<gene>
    <name evidence="8" type="ORF">PGQ11_008309</name>
</gene>
<dbReference type="Proteomes" id="UP001390339">
    <property type="component" value="Unassembled WGS sequence"/>
</dbReference>
<sequence length="401" mass="44601">MSDTIPEDGNVVPTATGPDQGKILLAVSILTNVVALWTCIMRIFVNRADRRETHWCDRFVGLAMALGSVSNMFILIETVNWSKPQAALEADFFAQPWLILSATAAKAAICLSLVPLLQPDIWRCVLEIQILVVCIINSAFIAATLFQCQPMSSFWTPGTNGQCWALHTRHTLEYVQGIFDLFSQLYMAFITLIIVHQYQATARRGLKLGFCSLSVANLIIAVLVMVKMYYISLTTSADRYLPQAVGTILTVLVQNFLIMAANILPITMFFLKDGRALIQMLKEPLPSTRRSRQNCPESGYFVHFDTASMMSKGDGMSTFSRVSSLRRRSSGTPYVIQTPTSGQQGGWNQQAHIEIDGQQRHVELDGFEHVELDTGTGTTRTVICKIMPGEKLLLSPQGRDR</sequence>
<comment type="similarity">
    <text evidence="5">Belongs to the SAT4 family.</text>
</comment>